<dbReference type="Pfam" id="PF03372">
    <property type="entry name" value="Exo_endo_phos"/>
    <property type="match status" value="1"/>
</dbReference>
<dbReference type="InterPro" id="IPR005135">
    <property type="entry name" value="Endo/exonuclease/phosphatase"/>
</dbReference>
<dbReference type="GO" id="GO:0016020">
    <property type="term" value="C:membrane"/>
    <property type="evidence" value="ECO:0007669"/>
    <property type="project" value="GOC"/>
</dbReference>
<reference evidence="3" key="1">
    <citation type="journal article" date="2014" name="Int. J. Syst. Evol. Microbiol.">
        <title>Complete genome sequence of Corynebacterium casei LMG S-19264T (=DSM 44701T), isolated from a smear-ripened cheese.</title>
        <authorList>
            <consortium name="US DOE Joint Genome Institute (JGI-PGF)"/>
            <person name="Walter F."/>
            <person name="Albersmeier A."/>
            <person name="Kalinowski J."/>
            <person name="Ruckert C."/>
        </authorList>
    </citation>
    <scope>NUCLEOTIDE SEQUENCE</scope>
    <source>
        <strain evidence="3">CGMCC 1.12919</strain>
    </source>
</reference>
<sequence>MLKAPIGKSSRGPSKIAGPPSLGPDALRIRAPRGGVVQSMEEHSKPHAPHSPRRLRVLTYNVRRCLGVDGRYAPERIVSVIASAKADVVALQELDVNRMRSGGLDQALALASALRMSHHFHPAMRVVEELYGDAILTHLPMRLVKAGPLPGSRRALWEEPRGALWAEITFDGRPVQVVNTHFGLRPGERVRQATALLGPEWLGREDGQGPAIVLGDFNAPPSSNAYRLMARRLQDAQTAERRRPKPTFPSRWPVLRIDHIFVGGGVEVAGVHVVREGKARVASDHLPLCADLLIPATVSRGTPVTGPGPLPAREAKV</sequence>
<reference evidence="3" key="2">
    <citation type="submission" date="2020-09" db="EMBL/GenBank/DDBJ databases">
        <authorList>
            <person name="Sun Q."/>
            <person name="Zhou Y."/>
        </authorList>
    </citation>
    <scope>NUCLEOTIDE SEQUENCE</scope>
    <source>
        <strain evidence="3">CGMCC 1.12919</strain>
    </source>
</reference>
<name>A0A916XG66_9HYPH</name>
<feature type="domain" description="Endonuclease/exonuclease/phosphatase" evidence="2">
    <location>
        <begin position="58"/>
        <end position="285"/>
    </location>
</feature>
<protein>
    <submittedName>
        <fullName evidence="3">Endonuclease</fullName>
    </submittedName>
</protein>
<dbReference type="PANTHER" id="PTHR14859:SF15">
    <property type="entry name" value="ENDONUCLEASE_EXONUCLEASE_PHOSPHATASE DOMAIN-CONTAINING PROTEIN"/>
    <property type="match status" value="1"/>
</dbReference>
<dbReference type="InterPro" id="IPR051916">
    <property type="entry name" value="GPI-anchor_lipid_remodeler"/>
</dbReference>
<keyword evidence="3" id="KW-0378">Hydrolase</keyword>
<proteinExistence type="predicted"/>
<feature type="region of interest" description="Disordered" evidence="1">
    <location>
        <begin position="1"/>
        <end position="28"/>
    </location>
</feature>
<evidence type="ECO:0000256" key="1">
    <source>
        <dbReference type="SAM" id="MobiDB-lite"/>
    </source>
</evidence>
<evidence type="ECO:0000259" key="2">
    <source>
        <dbReference type="Pfam" id="PF03372"/>
    </source>
</evidence>
<dbReference type="Proteomes" id="UP000637002">
    <property type="component" value="Unassembled WGS sequence"/>
</dbReference>
<evidence type="ECO:0000313" key="4">
    <source>
        <dbReference type="Proteomes" id="UP000637002"/>
    </source>
</evidence>
<dbReference type="GO" id="GO:0004519">
    <property type="term" value="F:endonuclease activity"/>
    <property type="evidence" value="ECO:0007669"/>
    <property type="project" value="UniProtKB-KW"/>
</dbReference>
<keyword evidence="3" id="KW-0255">Endonuclease</keyword>
<dbReference type="EMBL" id="BMGG01000005">
    <property type="protein sequence ID" value="GGC68194.1"/>
    <property type="molecule type" value="Genomic_DNA"/>
</dbReference>
<evidence type="ECO:0000313" key="3">
    <source>
        <dbReference type="EMBL" id="GGC68194.1"/>
    </source>
</evidence>
<keyword evidence="3" id="KW-0540">Nuclease</keyword>
<dbReference type="PANTHER" id="PTHR14859">
    <property type="entry name" value="CALCOFLUOR WHITE HYPERSENSITIVE PROTEIN PRECURSOR"/>
    <property type="match status" value="1"/>
</dbReference>
<dbReference type="Gene3D" id="3.60.10.10">
    <property type="entry name" value="Endonuclease/exonuclease/phosphatase"/>
    <property type="match status" value="1"/>
</dbReference>
<gene>
    <name evidence="3" type="ORF">GCM10010994_28470</name>
</gene>
<keyword evidence="4" id="KW-1185">Reference proteome</keyword>
<organism evidence="3 4">
    <name type="scientific">Chelatococcus reniformis</name>
    <dbReference type="NCBI Taxonomy" id="1494448"/>
    <lineage>
        <taxon>Bacteria</taxon>
        <taxon>Pseudomonadati</taxon>
        <taxon>Pseudomonadota</taxon>
        <taxon>Alphaproteobacteria</taxon>
        <taxon>Hyphomicrobiales</taxon>
        <taxon>Chelatococcaceae</taxon>
        <taxon>Chelatococcus</taxon>
    </lineage>
</organism>
<dbReference type="GO" id="GO:0006506">
    <property type="term" value="P:GPI anchor biosynthetic process"/>
    <property type="evidence" value="ECO:0007669"/>
    <property type="project" value="TreeGrafter"/>
</dbReference>
<accession>A0A916XG66</accession>
<dbReference type="InterPro" id="IPR036691">
    <property type="entry name" value="Endo/exonu/phosph_ase_sf"/>
</dbReference>
<comment type="caution">
    <text evidence="3">The sequence shown here is derived from an EMBL/GenBank/DDBJ whole genome shotgun (WGS) entry which is preliminary data.</text>
</comment>
<dbReference type="SUPFAM" id="SSF56219">
    <property type="entry name" value="DNase I-like"/>
    <property type="match status" value="1"/>
</dbReference>
<dbReference type="AlphaFoldDB" id="A0A916XG66"/>